<name>A0ABN1U632_9ACTN</name>
<protein>
    <submittedName>
        <fullName evidence="2">Uncharacterized protein</fullName>
    </submittedName>
</protein>
<reference evidence="2 3" key="1">
    <citation type="journal article" date="2019" name="Int. J. Syst. Evol. Microbiol.">
        <title>The Global Catalogue of Microorganisms (GCM) 10K type strain sequencing project: providing services to taxonomists for standard genome sequencing and annotation.</title>
        <authorList>
            <consortium name="The Broad Institute Genomics Platform"/>
            <consortium name="The Broad Institute Genome Sequencing Center for Infectious Disease"/>
            <person name="Wu L."/>
            <person name="Ma J."/>
        </authorList>
    </citation>
    <scope>NUCLEOTIDE SEQUENCE [LARGE SCALE GENOMIC DNA]</scope>
    <source>
        <strain evidence="2 3">JCM 13002</strain>
    </source>
</reference>
<keyword evidence="3" id="KW-1185">Reference proteome</keyword>
<organism evidence="2 3">
    <name type="scientific">Kitasatospora arboriphila</name>
    <dbReference type="NCBI Taxonomy" id="258052"/>
    <lineage>
        <taxon>Bacteria</taxon>
        <taxon>Bacillati</taxon>
        <taxon>Actinomycetota</taxon>
        <taxon>Actinomycetes</taxon>
        <taxon>Kitasatosporales</taxon>
        <taxon>Streptomycetaceae</taxon>
        <taxon>Kitasatospora</taxon>
    </lineage>
</organism>
<gene>
    <name evidence="2" type="ORF">GCM10009663_68190</name>
</gene>
<dbReference type="InterPro" id="IPR027417">
    <property type="entry name" value="P-loop_NTPase"/>
</dbReference>
<comment type="caution">
    <text evidence="2">The sequence shown here is derived from an EMBL/GenBank/DDBJ whole genome shotgun (WGS) entry which is preliminary data.</text>
</comment>
<evidence type="ECO:0000313" key="3">
    <source>
        <dbReference type="Proteomes" id="UP001499987"/>
    </source>
</evidence>
<dbReference type="PANTHER" id="PTHR21343">
    <property type="entry name" value="DETHIOBIOTIN SYNTHETASE"/>
    <property type="match status" value="1"/>
</dbReference>
<proteinExistence type="predicted"/>
<dbReference type="RefSeq" id="WP_344627597.1">
    <property type="nucleotide sequence ID" value="NZ_BAAALD010000109.1"/>
</dbReference>
<dbReference type="Proteomes" id="UP001499987">
    <property type="component" value="Unassembled WGS sequence"/>
</dbReference>
<dbReference type="Gene3D" id="3.40.50.300">
    <property type="entry name" value="P-loop containing nucleotide triphosphate hydrolases"/>
    <property type="match status" value="1"/>
</dbReference>
<sequence length="292" mass="30269">MDPAQQAPAPNGMTVLGAAAGTGKTGIGIGILRTLHTRGVPCEPFKATAVVAPDDPAYTAVAPWRRGVLHNCAAAGLPVRWWNNPVLVDLPYPGAPEGDLWVRGRLVGTAPVAGEDSLDAAALPAALRRHCEEAVQQGYDKVRTGGRWLLVEGAAGAGELEPADDLANQVLPARAGLPVVLVTNPRRSGHLAALAGLTGLLVPELRALLHGFVLNQIGGTARVAPTARRLTAATGLPMLAAIADSPLPSGYDGSAGMLRTLYDRRARYVEESGLLDRIPVPAAPQSHRGVAP</sequence>
<evidence type="ECO:0000256" key="1">
    <source>
        <dbReference type="ARBA" id="ARBA00022962"/>
    </source>
</evidence>
<dbReference type="PANTHER" id="PTHR21343:SF9">
    <property type="entry name" value="LIPID II ISOGLUTAMINYL SYNTHASE (GLUTAMINE-HYDROLYZING) SUBUNIT GATD"/>
    <property type="match status" value="1"/>
</dbReference>
<dbReference type="EMBL" id="BAAALD010000109">
    <property type="protein sequence ID" value="GAA1118578.1"/>
    <property type="molecule type" value="Genomic_DNA"/>
</dbReference>
<dbReference type="SUPFAM" id="SSF52540">
    <property type="entry name" value="P-loop containing nucleoside triphosphate hydrolases"/>
    <property type="match status" value="1"/>
</dbReference>
<accession>A0ABN1U632</accession>
<keyword evidence="1" id="KW-0315">Glutamine amidotransferase</keyword>
<evidence type="ECO:0000313" key="2">
    <source>
        <dbReference type="EMBL" id="GAA1118578.1"/>
    </source>
</evidence>